<organism evidence="2">
    <name type="scientific">freshwater metagenome</name>
    <dbReference type="NCBI Taxonomy" id="449393"/>
    <lineage>
        <taxon>unclassified sequences</taxon>
        <taxon>metagenomes</taxon>
        <taxon>ecological metagenomes</taxon>
    </lineage>
</organism>
<keyword evidence="1" id="KW-1133">Transmembrane helix</keyword>
<gene>
    <name evidence="2" type="ORF">UFOPK1446_00772</name>
    <name evidence="3" type="ORF">UFOPK1939_00454</name>
</gene>
<protein>
    <submittedName>
        <fullName evidence="2">Unannotated protein</fullName>
    </submittedName>
</protein>
<feature type="transmembrane region" description="Helical" evidence="1">
    <location>
        <begin position="151"/>
        <end position="170"/>
    </location>
</feature>
<dbReference type="InterPro" id="IPR016566">
    <property type="entry name" value="UCP010219"/>
</dbReference>
<reference evidence="2" key="1">
    <citation type="submission" date="2020-05" db="EMBL/GenBank/DDBJ databases">
        <authorList>
            <person name="Chiriac C."/>
            <person name="Salcher M."/>
            <person name="Ghai R."/>
            <person name="Kavagutti S V."/>
        </authorList>
    </citation>
    <scope>NUCLEOTIDE SEQUENCE</scope>
</reference>
<evidence type="ECO:0000313" key="3">
    <source>
        <dbReference type="EMBL" id="CAB4619432.1"/>
    </source>
</evidence>
<evidence type="ECO:0000313" key="2">
    <source>
        <dbReference type="EMBL" id="CAB4546888.1"/>
    </source>
</evidence>
<keyword evidence="1" id="KW-0472">Membrane</keyword>
<dbReference type="AlphaFoldDB" id="A0A6J6C9P9"/>
<name>A0A6J6C9P9_9ZZZZ</name>
<evidence type="ECO:0000256" key="1">
    <source>
        <dbReference type="SAM" id="Phobius"/>
    </source>
</evidence>
<accession>A0A6J6C9P9</accession>
<feature type="transmembrane region" description="Helical" evidence="1">
    <location>
        <begin position="108"/>
        <end position="130"/>
    </location>
</feature>
<proteinExistence type="predicted"/>
<dbReference type="PIRSF" id="PIRSF010219">
    <property type="entry name" value="UCP010219"/>
    <property type="match status" value="1"/>
</dbReference>
<dbReference type="Pfam" id="PF11361">
    <property type="entry name" value="DUF3159"/>
    <property type="match status" value="1"/>
</dbReference>
<feature type="transmembrane region" description="Helical" evidence="1">
    <location>
        <begin position="48"/>
        <end position="68"/>
    </location>
</feature>
<feature type="transmembrane region" description="Helical" evidence="1">
    <location>
        <begin position="176"/>
        <end position="202"/>
    </location>
</feature>
<sequence length="227" mass="24372">MTDSGNNEEKAFDTSSIVDALGGPRGLLESTIPGVVFATVFAFTNPNYTIALACALGVAVVILIVALVQKRSVQQTISGFIGVALTAGIVLLTGRARDFFLVGLYRNAFWLAAHAITGLVRWPLIALFLGPFTGEGVQWRKDPARLRAYQWCGLVWIAVFAIRLGVQLPLFRKDEVVALGLVGIVLGLPLFLAACAATYLILRRVPITLRSSTDETDDPHAPPITPG</sequence>
<feature type="transmembrane region" description="Helical" evidence="1">
    <location>
        <begin position="77"/>
        <end position="96"/>
    </location>
</feature>
<dbReference type="EMBL" id="CAEZVF010000048">
    <property type="protein sequence ID" value="CAB4619432.1"/>
    <property type="molecule type" value="Genomic_DNA"/>
</dbReference>
<keyword evidence="1" id="KW-0812">Transmembrane</keyword>
<dbReference type="EMBL" id="CAEZSO010000148">
    <property type="protein sequence ID" value="CAB4546888.1"/>
    <property type="molecule type" value="Genomic_DNA"/>
</dbReference>